<feature type="domain" description="SEC7" evidence="7">
    <location>
        <begin position="730"/>
        <end position="919"/>
    </location>
</feature>
<feature type="compositionally biased region" description="Polar residues" evidence="6">
    <location>
        <begin position="107"/>
        <end position="119"/>
    </location>
</feature>
<dbReference type="GO" id="GO:0005085">
    <property type="term" value="F:guanyl-nucleotide exchange factor activity"/>
    <property type="evidence" value="ECO:0007669"/>
    <property type="project" value="InterPro"/>
</dbReference>
<dbReference type="Pfam" id="PF01369">
    <property type="entry name" value="Sec7"/>
    <property type="match status" value="1"/>
</dbReference>
<keyword evidence="3" id="KW-0653">Protein transport</keyword>
<feature type="region of interest" description="Disordered" evidence="6">
    <location>
        <begin position="1126"/>
        <end position="1161"/>
    </location>
</feature>
<feature type="compositionally biased region" description="Polar residues" evidence="6">
    <location>
        <begin position="1648"/>
        <end position="1658"/>
    </location>
</feature>
<feature type="compositionally biased region" description="Basic and acidic residues" evidence="6">
    <location>
        <begin position="1669"/>
        <end position="1678"/>
    </location>
</feature>
<keyword evidence="4" id="KW-0472">Membrane</keyword>
<dbReference type="SMART" id="SM00222">
    <property type="entry name" value="Sec7"/>
    <property type="match status" value="1"/>
</dbReference>
<dbReference type="GO" id="GO:0032012">
    <property type="term" value="P:regulation of ARF protein signal transduction"/>
    <property type="evidence" value="ECO:0007669"/>
    <property type="project" value="InterPro"/>
</dbReference>
<dbReference type="GO" id="GO:0030663">
    <property type="term" value="C:COPI-coated vesicle membrane"/>
    <property type="evidence" value="ECO:0007669"/>
    <property type="project" value="UniProtKB-SubCell"/>
</dbReference>
<comment type="subcellular location">
    <subcellularLocation>
        <location evidence="5">Cytoplasmic vesicle</location>
        <location evidence="5">COPI-coated vesicle membrane</location>
    </subcellularLocation>
</comment>
<dbReference type="Pfam" id="PF09324">
    <property type="entry name" value="Sec7-like_HDS"/>
    <property type="match status" value="1"/>
</dbReference>
<dbReference type="Proteomes" id="UP000191500">
    <property type="component" value="Unassembled WGS sequence"/>
</dbReference>
<keyword evidence="1" id="KW-0813">Transport</keyword>
<dbReference type="InterPro" id="IPR035999">
    <property type="entry name" value="Sec7_dom_sf"/>
</dbReference>
<dbReference type="InterPro" id="IPR023394">
    <property type="entry name" value="Sec7_C_sf"/>
</dbReference>
<dbReference type="GO" id="GO:0015031">
    <property type="term" value="P:protein transport"/>
    <property type="evidence" value="ECO:0007669"/>
    <property type="project" value="UniProtKB-KW"/>
</dbReference>
<comment type="caution">
    <text evidence="8">The sequence shown here is derived from an EMBL/GenBank/DDBJ whole genome shotgun (WGS) entry which is preliminary data.</text>
</comment>
<dbReference type="Pfam" id="PF20252">
    <property type="entry name" value="BIG2_C"/>
    <property type="match status" value="1"/>
</dbReference>
<reference evidence="9" key="1">
    <citation type="journal article" date="2017" name="Nat. Microbiol.">
        <title>Global analysis of biosynthetic gene clusters reveals vast potential of secondary metabolite production in Penicillium species.</title>
        <authorList>
            <person name="Nielsen J.C."/>
            <person name="Grijseels S."/>
            <person name="Prigent S."/>
            <person name="Ji B."/>
            <person name="Dainat J."/>
            <person name="Nielsen K.F."/>
            <person name="Frisvad J.C."/>
            <person name="Workman M."/>
            <person name="Nielsen J."/>
        </authorList>
    </citation>
    <scope>NUCLEOTIDE SEQUENCE [LARGE SCALE GENOMIC DNA]</scope>
    <source>
        <strain evidence="9">IBT 31321</strain>
    </source>
</reference>
<protein>
    <recommendedName>
        <fullName evidence="7">SEC7 domain-containing protein</fullName>
    </recommendedName>
</protein>
<dbReference type="STRING" id="36646.A0A1V6UCL4"/>
<dbReference type="SUPFAM" id="SSF48371">
    <property type="entry name" value="ARM repeat"/>
    <property type="match status" value="1"/>
</dbReference>
<keyword evidence="2" id="KW-0963">Cytoplasm</keyword>
<dbReference type="InterPro" id="IPR015403">
    <property type="entry name" value="Mon2/Sec7/BIG1-like_HDS"/>
</dbReference>
<feature type="compositionally biased region" description="Polar residues" evidence="6">
    <location>
        <begin position="1620"/>
        <end position="1633"/>
    </location>
</feature>
<evidence type="ECO:0000313" key="8">
    <source>
        <dbReference type="EMBL" id="OQE36187.1"/>
    </source>
</evidence>
<dbReference type="Pfam" id="PF12783">
    <property type="entry name" value="Sec7-like_HUS"/>
    <property type="match status" value="1"/>
</dbReference>
<dbReference type="Gene3D" id="1.10.220.20">
    <property type="match status" value="1"/>
</dbReference>
<dbReference type="InterPro" id="IPR046455">
    <property type="entry name" value="Sec7/BIG1-like_C"/>
</dbReference>
<dbReference type="CDD" id="cd00171">
    <property type="entry name" value="Sec7"/>
    <property type="match status" value="1"/>
</dbReference>
<feature type="region of interest" description="Disordered" evidence="6">
    <location>
        <begin position="1"/>
        <end position="119"/>
    </location>
</feature>
<accession>A0A1V6UCL4</accession>
<dbReference type="InterPro" id="IPR016024">
    <property type="entry name" value="ARM-type_fold"/>
</dbReference>
<evidence type="ECO:0000256" key="3">
    <source>
        <dbReference type="ARBA" id="ARBA00022927"/>
    </source>
</evidence>
<evidence type="ECO:0000256" key="5">
    <source>
        <dbReference type="ARBA" id="ARBA00060451"/>
    </source>
</evidence>
<proteinExistence type="predicted"/>
<dbReference type="InterPro" id="IPR000904">
    <property type="entry name" value="Sec7_dom"/>
</dbReference>
<feature type="region of interest" description="Disordered" evidence="6">
    <location>
        <begin position="686"/>
        <end position="730"/>
    </location>
</feature>
<dbReference type="EMBL" id="MDDG01000012">
    <property type="protein sequence ID" value="OQE36187.1"/>
    <property type="molecule type" value="Genomic_DNA"/>
</dbReference>
<feature type="compositionally biased region" description="Low complexity" evidence="6">
    <location>
        <begin position="77"/>
        <end position="86"/>
    </location>
</feature>
<feature type="compositionally biased region" description="Acidic residues" evidence="6">
    <location>
        <begin position="47"/>
        <end position="63"/>
    </location>
</feature>
<evidence type="ECO:0000256" key="6">
    <source>
        <dbReference type="SAM" id="MobiDB-lite"/>
    </source>
</evidence>
<evidence type="ECO:0000256" key="2">
    <source>
        <dbReference type="ARBA" id="ARBA00022490"/>
    </source>
</evidence>
<evidence type="ECO:0000313" key="9">
    <source>
        <dbReference type="Proteomes" id="UP000191500"/>
    </source>
</evidence>
<dbReference type="PANTHER" id="PTHR10663:SF375">
    <property type="entry name" value="LD29171P"/>
    <property type="match status" value="1"/>
</dbReference>
<gene>
    <name evidence="8" type="ORF">PENCOP_c012G07989</name>
</gene>
<dbReference type="PANTHER" id="PTHR10663">
    <property type="entry name" value="GUANYL-NUCLEOTIDE EXCHANGE FACTOR"/>
    <property type="match status" value="1"/>
</dbReference>
<evidence type="ECO:0000256" key="4">
    <source>
        <dbReference type="ARBA" id="ARBA00023136"/>
    </source>
</evidence>
<dbReference type="InterPro" id="IPR032691">
    <property type="entry name" value="Mon2/Sec7/BIG1-like_HUS"/>
</dbReference>
<dbReference type="InterPro" id="IPR032629">
    <property type="entry name" value="DCB_dom"/>
</dbReference>
<dbReference type="FunFam" id="1.10.220.20:FF:000002">
    <property type="entry name" value="Brefeldin A-inhibited guanine nucleotide-exchange protein 1"/>
    <property type="match status" value="1"/>
</dbReference>
<dbReference type="PROSITE" id="PS50190">
    <property type="entry name" value="SEC7"/>
    <property type="match status" value="1"/>
</dbReference>
<feature type="compositionally biased region" description="Polar residues" evidence="6">
    <location>
        <begin position="1133"/>
        <end position="1147"/>
    </location>
</feature>
<feature type="compositionally biased region" description="Polar residues" evidence="6">
    <location>
        <begin position="26"/>
        <end position="46"/>
    </location>
</feature>
<name>A0A1V6UCL4_9EURO</name>
<evidence type="ECO:0000256" key="1">
    <source>
        <dbReference type="ARBA" id="ARBA00022448"/>
    </source>
</evidence>
<dbReference type="Gene3D" id="1.10.1000.11">
    <property type="entry name" value="Arf Nucleotide-binding Site Opener,domain 2"/>
    <property type="match status" value="1"/>
</dbReference>
<dbReference type="Pfam" id="PF16213">
    <property type="entry name" value="DCB"/>
    <property type="match status" value="1"/>
</dbReference>
<dbReference type="FunFam" id="1.10.1000.11:FF:000003">
    <property type="entry name" value="Brefeldin A-inhibited guanine nucleotide-exchange protein 1"/>
    <property type="match status" value="1"/>
</dbReference>
<dbReference type="SUPFAM" id="SSF48425">
    <property type="entry name" value="Sec7 domain"/>
    <property type="match status" value="1"/>
</dbReference>
<feature type="region of interest" description="Disordered" evidence="6">
    <location>
        <begin position="1620"/>
        <end position="1686"/>
    </location>
</feature>
<keyword evidence="9" id="KW-1185">Reference proteome</keyword>
<sequence length="1920" mass="216489">MADTEPGSEPTQPVEMPEKPVETPDISPTATNSEPTLPEQTESQESNLEDNTEVADSQEDEEKPEVPLKDEPEQTEQEPQTNGPPTIQEPPGEDNNATESRLRSDSRSTTATFMTQRSTPVSSTVFIVTALDNIAASRDARRDKKLEDATQVALANIRQPDGQAIDPELIFRPLHLASKALSIPLQVTALDCIGKLITYSYFAFPSAETENKDTREQPPLIERAIDAICDCFENEATAVEIQQQIIKSLLAAVLNDKIVVHGAGLLKAVRQIYNIFIYSKSSQNQQIAQGSLTQMVSTVFDRVRTRMDLKELRVRELENPSSALDASASDVGQISEAASVSVADQPVSKEPITEKLTLQSFESPKEVTTVNDNAPTTVTRAKRRSTTRSMSGIPEERDDDSSAEDDVDEIYVKDAFLVFRALCKLSHKVLTHEQQQDVKSQNMRSKLLSLHLIHYLINNHTATFISPLAAIKNSSSSVDGMNLLLAVRPHLCLSLSRNGSSAVPHVFKVCCEIFWLMLKDMRVMMKKELEVFLKEIYLAILEKRAAPAFQKQYFMEILERLGGDPRALVEIYLNYDCDRTALENIFQNIIEQLARYSSVPVVTTSSQQHQYQEQHTKMSIIGSEWHHRGTLPPSLTSAHIVPTPPPLMPHIPPEYGLKQQGLECLVEILRSLDNWATHRIDEQPEAAIPSKSMENSRESLDTSVLVSPHPESFETGTGRSTPRPEDDPNQIEKVKQRKIALTNAVQQFNFKPKRGIKAFLKEGFIKSESPEEIASLLLRTDRIDKAILGEYLGEGEPQNIAIMHAFVDLMDFSKRRFVESLRSFLQHFRLPGEAQKIDRFMLKFAERYTTQNPNAFANADTAYVLAYSVILLNTDQHSSKMKGRRMTKEDFIKNNRGINDNQDLPTEYLGAIYDEIGSNEIVLYTEQEHAANLNPQPAAPTGLATRAGQVFATVGRDIQGEKYAQASEEMANKTEQLYRSLIRAQRKTAVKDALSHFIPATSDRHVGSMFNVTWMSFLSGLSAPMQDTSNLETIKLCMEGLKLSIRISCAFDLETPRVAFVTALAKFTNLGNVREMMAKNVEALKALLDVAFTEGNHLQGSWRDVLTCVSQLDRLQLLSDGVDEGSLPDVSRAPSSGDTSRRSMQSTRRARPRSVNGPTAFRPEIAMESRSADMIRGVDRIFTNTANLSHEAIIDFVRALSEVSWQEIQSSGHTDSPRTYSLQKLVEISYYNMTRVRIEWSKIWDVLGQHFNQVGCHSNTTVVFFALDSLRQLSMRFMEIEELPGFKFQKDFLKPFEHVMANSTTAAVKDMILRCLIQMIQARGDNIRSGWKTMFGVFTVAAREPYEGIVNMAFDHVTQVYNTRFGVVITQGAFADLIVCLTEFSKNSRFQKKSLQAIETLKSTVTKMLRTPECPLSHRGASAAIFQDNGTNLAKQLTRQSQEEQFWYPILIAFQDVLMTGDDLEVRSRALTYLFDTLIRHGGDFPRDFWDVLWRQLLYPIFVVLQSKSEMSKVPNHEDLSVWLSTTMIQALRNMITLFTHYFDALEYMLSRFLELLTLCICQENDTIARIGSNCLQQLILQNVAKFKQEHWSQIVGAFVELFSRTTAYELFTAAASMSKPTETVNGNPTQSPDAPIATKDLPDALQPNGSQSTSTLHESGDPPVQSEARAELEDYRPQSDQQQPAAVTAARRRYFNRIITNCVLQLLMIETVHELFSNENVYAEIPSVELLRLMGLLKKSYQFAKKFNEDKDLRMQLWRQGFMKQPPNLLKQESGSASTYVHILFRMYHDERAERQSSRAETEAALIPLCADIISSFVRLEEDTQHRNIVAWRPVVVDVIDGYTNFPQDDFDKHIETFYSLGVELLSRDLNPEIRVALQSLLRRIGEVRLGIAPPNPLDVPISPRSSVSQKASRRDSQV</sequence>
<feature type="compositionally biased region" description="Polar residues" evidence="6">
    <location>
        <begin position="368"/>
        <end position="379"/>
    </location>
</feature>
<evidence type="ECO:0000259" key="7">
    <source>
        <dbReference type="PROSITE" id="PS50190"/>
    </source>
</evidence>
<organism evidence="8 9">
    <name type="scientific">Penicillium coprophilum</name>
    <dbReference type="NCBI Taxonomy" id="36646"/>
    <lineage>
        <taxon>Eukaryota</taxon>
        <taxon>Fungi</taxon>
        <taxon>Dikarya</taxon>
        <taxon>Ascomycota</taxon>
        <taxon>Pezizomycotina</taxon>
        <taxon>Eurotiomycetes</taxon>
        <taxon>Eurotiomycetidae</taxon>
        <taxon>Eurotiales</taxon>
        <taxon>Aspergillaceae</taxon>
        <taxon>Penicillium</taxon>
    </lineage>
</organism>
<feature type="region of interest" description="Disordered" evidence="6">
    <location>
        <begin position="368"/>
        <end position="404"/>
    </location>
</feature>